<comment type="caution">
    <text evidence="3">The sequence shown here is derived from an EMBL/GenBank/DDBJ whole genome shotgun (WGS) entry which is preliminary data.</text>
</comment>
<organism evidence="3 4">
    <name type="scientific">Flaviaesturariibacter aridisoli</name>
    <dbReference type="NCBI Taxonomy" id="2545761"/>
    <lineage>
        <taxon>Bacteria</taxon>
        <taxon>Pseudomonadati</taxon>
        <taxon>Bacteroidota</taxon>
        <taxon>Chitinophagia</taxon>
        <taxon>Chitinophagales</taxon>
        <taxon>Chitinophagaceae</taxon>
        <taxon>Flaviaestuariibacter</taxon>
    </lineage>
</organism>
<dbReference type="InterPro" id="IPR029069">
    <property type="entry name" value="HotDog_dom_sf"/>
</dbReference>
<protein>
    <submittedName>
        <fullName evidence="3">Thioesterase</fullName>
    </submittedName>
</protein>
<dbReference type="OrthoDB" id="333038at2"/>
<dbReference type="CDD" id="cd00586">
    <property type="entry name" value="4HBT"/>
    <property type="match status" value="1"/>
</dbReference>
<dbReference type="GO" id="GO:0047617">
    <property type="term" value="F:fatty acyl-CoA hydrolase activity"/>
    <property type="evidence" value="ECO:0007669"/>
    <property type="project" value="TreeGrafter"/>
</dbReference>
<gene>
    <name evidence="3" type="ORF">E0486_02535</name>
</gene>
<dbReference type="EMBL" id="SKFH01000002">
    <property type="protein sequence ID" value="TCZ74522.1"/>
    <property type="molecule type" value="Genomic_DNA"/>
</dbReference>
<dbReference type="Proteomes" id="UP000295164">
    <property type="component" value="Unassembled WGS sequence"/>
</dbReference>
<dbReference type="InterPro" id="IPR050563">
    <property type="entry name" value="4-hydroxybenzoyl-CoA_TE"/>
</dbReference>
<evidence type="ECO:0000256" key="1">
    <source>
        <dbReference type="ARBA" id="ARBA00005953"/>
    </source>
</evidence>
<keyword evidence="4" id="KW-1185">Reference proteome</keyword>
<reference evidence="3 4" key="1">
    <citation type="submission" date="2019-03" db="EMBL/GenBank/DDBJ databases">
        <authorList>
            <person name="Kim M.K.M."/>
        </authorList>
    </citation>
    <scope>NUCLEOTIDE SEQUENCE [LARGE SCALE GENOMIC DNA]</scope>
    <source>
        <strain evidence="3 4">17J68-15</strain>
    </source>
</reference>
<dbReference type="PANTHER" id="PTHR31793:SF27">
    <property type="entry name" value="NOVEL THIOESTERASE SUPERFAMILY DOMAIN AND SAPOSIN A-TYPE DOMAIN CONTAINING PROTEIN (0610012H03RIK)"/>
    <property type="match status" value="1"/>
</dbReference>
<dbReference type="SUPFAM" id="SSF54637">
    <property type="entry name" value="Thioesterase/thiol ester dehydrase-isomerase"/>
    <property type="match status" value="1"/>
</dbReference>
<evidence type="ECO:0000256" key="2">
    <source>
        <dbReference type="ARBA" id="ARBA00022801"/>
    </source>
</evidence>
<accession>A0A4V6P691</accession>
<dbReference type="PANTHER" id="PTHR31793">
    <property type="entry name" value="4-HYDROXYBENZOYL-COA THIOESTERASE FAMILY MEMBER"/>
    <property type="match status" value="1"/>
</dbReference>
<sequence length="140" mass="15390">MARIRIDLPADFSFSTVLPVRVTDLNYGDHLGNHALLGLLHEARMQYLATAGASELSFFGASLIMSDAAIEYKGEGFYGDALRFEVVATEWSRVGFELYYRVTKDDGKTPIANAKTGMICFDYTARKVVSVPDVAKAALK</sequence>
<keyword evidence="2" id="KW-0378">Hydrolase</keyword>
<dbReference type="RefSeq" id="WP_131850566.1">
    <property type="nucleotide sequence ID" value="NZ_SKFH01000002.1"/>
</dbReference>
<dbReference type="Gene3D" id="3.10.129.10">
    <property type="entry name" value="Hotdog Thioesterase"/>
    <property type="match status" value="1"/>
</dbReference>
<proteinExistence type="inferred from homology"/>
<evidence type="ECO:0000313" key="3">
    <source>
        <dbReference type="EMBL" id="TCZ74522.1"/>
    </source>
</evidence>
<dbReference type="AlphaFoldDB" id="A0A4V6P691"/>
<comment type="similarity">
    <text evidence="1">Belongs to the 4-hydroxybenzoyl-CoA thioesterase family.</text>
</comment>
<name>A0A4V6P691_9BACT</name>
<dbReference type="Pfam" id="PF13279">
    <property type="entry name" value="4HBT_2"/>
    <property type="match status" value="1"/>
</dbReference>
<evidence type="ECO:0000313" key="4">
    <source>
        <dbReference type="Proteomes" id="UP000295164"/>
    </source>
</evidence>